<dbReference type="SUPFAM" id="SSF52540">
    <property type="entry name" value="P-loop containing nucleoside triphosphate hydrolases"/>
    <property type="match status" value="1"/>
</dbReference>
<dbReference type="PROSITE" id="PS51194">
    <property type="entry name" value="HELICASE_CTER"/>
    <property type="match status" value="1"/>
</dbReference>
<dbReference type="NCBIfam" id="TIGR00614">
    <property type="entry name" value="recQ_fam"/>
    <property type="match status" value="1"/>
</dbReference>
<dbReference type="GO" id="GO:0043138">
    <property type="term" value="F:3'-5' DNA helicase activity"/>
    <property type="evidence" value="ECO:0007669"/>
    <property type="project" value="UniProtKB-EC"/>
</dbReference>
<dbReference type="InterPro" id="IPR010997">
    <property type="entry name" value="HRDC-like_sf"/>
</dbReference>
<dbReference type="PANTHER" id="PTHR13710">
    <property type="entry name" value="DNA HELICASE RECQ FAMILY MEMBER"/>
    <property type="match status" value="1"/>
</dbReference>
<comment type="catalytic activity">
    <reaction evidence="11">
        <text>Couples ATP hydrolysis with the unwinding of duplex DNA by translocating in the 3'-5' direction.</text>
        <dbReference type="EC" id="5.6.2.4"/>
    </reaction>
</comment>
<dbReference type="SUPFAM" id="SSF46785">
    <property type="entry name" value="Winged helix' DNA-binding domain"/>
    <property type="match status" value="1"/>
</dbReference>
<dbReference type="Pfam" id="PF00570">
    <property type="entry name" value="HRDC"/>
    <property type="match status" value="1"/>
</dbReference>
<dbReference type="AlphaFoldDB" id="A0A366HCH9"/>
<keyword evidence="19" id="KW-1185">Reference proteome</keyword>
<evidence type="ECO:0000256" key="5">
    <source>
        <dbReference type="ARBA" id="ARBA00022741"/>
    </source>
</evidence>
<protein>
    <recommendedName>
        <fullName evidence="13">ATP-dependent DNA helicase RecQ</fullName>
        <ecNumber evidence="12">5.6.2.4</ecNumber>
    </recommendedName>
    <alternativeName>
        <fullName evidence="14">DNA 3'-5' helicase RecQ</fullName>
    </alternativeName>
</protein>
<evidence type="ECO:0000256" key="10">
    <source>
        <dbReference type="ARBA" id="ARBA00023235"/>
    </source>
</evidence>
<dbReference type="RefSeq" id="WP_113960579.1">
    <property type="nucleotide sequence ID" value="NZ_QNRR01000009.1"/>
</dbReference>
<dbReference type="GO" id="GO:0046872">
    <property type="term" value="F:metal ion binding"/>
    <property type="evidence" value="ECO:0007669"/>
    <property type="project" value="UniProtKB-KW"/>
</dbReference>
<evidence type="ECO:0000256" key="8">
    <source>
        <dbReference type="ARBA" id="ARBA00022840"/>
    </source>
</evidence>
<evidence type="ECO:0000256" key="4">
    <source>
        <dbReference type="ARBA" id="ARBA00022723"/>
    </source>
</evidence>
<evidence type="ECO:0000259" key="15">
    <source>
        <dbReference type="PROSITE" id="PS50967"/>
    </source>
</evidence>
<dbReference type="InterPro" id="IPR044876">
    <property type="entry name" value="HRDC_dom_sf"/>
</dbReference>
<evidence type="ECO:0000256" key="2">
    <source>
        <dbReference type="ARBA" id="ARBA00001947"/>
    </source>
</evidence>
<organism evidence="18 19">
    <name type="scientific">Roseimicrobium gellanilyticum</name>
    <dbReference type="NCBI Taxonomy" id="748857"/>
    <lineage>
        <taxon>Bacteria</taxon>
        <taxon>Pseudomonadati</taxon>
        <taxon>Verrucomicrobiota</taxon>
        <taxon>Verrucomicrobiia</taxon>
        <taxon>Verrucomicrobiales</taxon>
        <taxon>Verrucomicrobiaceae</taxon>
        <taxon>Roseimicrobium</taxon>
    </lineage>
</organism>
<dbReference type="Pfam" id="PF09382">
    <property type="entry name" value="RQC"/>
    <property type="match status" value="1"/>
</dbReference>
<dbReference type="InterPro" id="IPR011545">
    <property type="entry name" value="DEAD/DEAH_box_helicase_dom"/>
</dbReference>
<evidence type="ECO:0000256" key="12">
    <source>
        <dbReference type="ARBA" id="ARBA00034808"/>
    </source>
</evidence>
<dbReference type="InterPro" id="IPR036388">
    <property type="entry name" value="WH-like_DNA-bd_sf"/>
</dbReference>
<evidence type="ECO:0000256" key="9">
    <source>
        <dbReference type="ARBA" id="ARBA00023125"/>
    </source>
</evidence>
<dbReference type="InterPro" id="IPR004589">
    <property type="entry name" value="DNA_helicase_ATP-dep_RecQ"/>
</dbReference>
<dbReference type="SUPFAM" id="SSF47819">
    <property type="entry name" value="HRDC-like"/>
    <property type="match status" value="1"/>
</dbReference>
<dbReference type="Pfam" id="PF00271">
    <property type="entry name" value="Helicase_C"/>
    <property type="match status" value="1"/>
</dbReference>
<keyword evidence="8" id="KW-0067">ATP-binding</keyword>
<keyword evidence="4" id="KW-0479">Metal-binding</keyword>
<dbReference type="EC" id="5.6.2.4" evidence="12"/>
<keyword evidence="5" id="KW-0547">Nucleotide-binding</keyword>
<dbReference type="Gene3D" id="1.10.150.80">
    <property type="entry name" value="HRDC domain"/>
    <property type="match status" value="1"/>
</dbReference>
<dbReference type="SMART" id="SM00956">
    <property type="entry name" value="RQC"/>
    <property type="match status" value="1"/>
</dbReference>
<dbReference type="Proteomes" id="UP000253426">
    <property type="component" value="Unassembled WGS sequence"/>
</dbReference>
<dbReference type="InterPro" id="IPR036390">
    <property type="entry name" value="WH_DNA-bd_sf"/>
</dbReference>
<dbReference type="GO" id="GO:0009378">
    <property type="term" value="F:four-way junction helicase activity"/>
    <property type="evidence" value="ECO:0007669"/>
    <property type="project" value="TreeGrafter"/>
</dbReference>
<dbReference type="PROSITE" id="PS51192">
    <property type="entry name" value="HELICASE_ATP_BIND_1"/>
    <property type="match status" value="1"/>
</dbReference>
<dbReference type="GO" id="GO:0006260">
    <property type="term" value="P:DNA replication"/>
    <property type="evidence" value="ECO:0007669"/>
    <property type="project" value="InterPro"/>
</dbReference>
<name>A0A366HCH9_9BACT</name>
<evidence type="ECO:0000256" key="11">
    <source>
        <dbReference type="ARBA" id="ARBA00034617"/>
    </source>
</evidence>
<evidence type="ECO:0000256" key="3">
    <source>
        <dbReference type="ARBA" id="ARBA00005446"/>
    </source>
</evidence>
<dbReference type="GO" id="GO:0043590">
    <property type="term" value="C:bacterial nucleoid"/>
    <property type="evidence" value="ECO:0007669"/>
    <property type="project" value="TreeGrafter"/>
</dbReference>
<gene>
    <name evidence="18" type="ORF">DES53_109107</name>
</gene>
<proteinExistence type="inferred from homology"/>
<evidence type="ECO:0000259" key="17">
    <source>
        <dbReference type="PROSITE" id="PS51194"/>
    </source>
</evidence>
<evidence type="ECO:0000256" key="13">
    <source>
        <dbReference type="ARBA" id="ARBA00044535"/>
    </source>
</evidence>
<comment type="caution">
    <text evidence="18">The sequence shown here is derived from an EMBL/GenBank/DDBJ whole genome shotgun (WGS) entry which is preliminary data.</text>
</comment>
<feature type="domain" description="Helicase ATP-binding" evidence="16">
    <location>
        <begin position="79"/>
        <end position="247"/>
    </location>
</feature>
<keyword evidence="9" id="KW-0238">DNA-binding</keyword>
<dbReference type="GO" id="GO:0005737">
    <property type="term" value="C:cytoplasm"/>
    <property type="evidence" value="ECO:0007669"/>
    <property type="project" value="TreeGrafter"/>
</dbReference>
<dbReference type="Pfam" id="PF00270">
    <property type="entry name" value="DEAD"/>
    <property type="match status" value="1"/>
</dbReference>
<comment type="similarity">
    <text evidence="3">Belongs to the helicase family. RecQ subfamily.</text>
</comment>
<dbReference type="InterPro" id="IPR014001">
    <property type="entry name" value="Helicase_ATP-bd"/>
</dbReference>
<accession>A0A366HCH9</accession>
<dbReference type="InterPro" id="IPR002121">
    <property type="entry name" value="HRDC_dom"/>
</dbReference>
<dbReference type="GO" id="GO:0005524">
    <property type="term" value="F:ATP binding"/>
    <property type="evidence" value="ECO:0007669"/>
    <property type="project" value="UniProtKB-KW"/>
</dbReference>
<dbReference type="Gene3D" id="3.40.50.300">
    <property type="entry name" value="P-loop containing nucleotide triphosphate hydrolases"/>
    <property type="match status" value="2"/>
</dbReference>
<evidence type="ECO:0000256" key="1">
    <source>
        <dbReference type="ARBA" id="ARBA00001946"/>
    </source>
</evidence>
<dbReference type="GO" id="GO:0016787">
    <property type="term" value="F:hydrolase activity"/>
    <property type="evidence" value="ECO:0007669"/>
    <property type="project" value="UniProtKB-KW"/>
</dbReference>
<dbReference type="InterPro" id="IPR018982">
    <property type="entry name" value="RQC_domain"/>
</dbReference>
<dbReference type="PANTHER" id="PTHR13710:SF105">
    <property type="entry name" value="ATP-DEPENDENT DNA HELICASE Q1"/>
    <property type="match status" value="1"/>
</dbReference>
<dbReference type="CDD" id="cd17920">
    <property type="entry name" value="DEXHc_RecQ"/>
    <property type="match status" value="1"/>
</dbReference>
<dbReference type="GO" id="GO:0006310">
    <property type="term" value="P:DNA recombination"/>
    <property type="evidence" value="ECO:0007669"/>
    <property type="project" value="InterPro"/>
</dbReference>
<dbReference type="Pfam" id="PF16124">
    <property type="entry name" value="RecQ_Zn_bind"/>
    <property type="match status" value="1"/>
</dbReference>
<comment type="cofactor">
    <cofactor evidence="1">
        <name>Mg(2+)</name>
        <dbReference type="ChEBI" id="CHEBI:18420"/>
    </cofactor>
</comment>
<dbReference type="Gene3D" id="1.10.10.10">
    <property type="entry name" value="Winged helix-like DNA-binding domain superfamily/Winged helix DNA-binding domain"/>
    <property type="match status" value="1"/>
</dbReference>
<comment type="cofactor">
    <cofactor evidence="2">
        <name>Zn(2+)</name>
        <dbReference type="ChEBI" id="CHEBI:29105"/>
    </cofactor>
</comment>
<dbReference type="SMART" id="SM00490">
    <property type="entry name" value="HELICc"/>
    <property type="match status" value="1"/>
</dbReference>
<dbReference type="OrthoDB" id="9763310at2"/>
<dbReference type="GO" id="GO:0003677">
    <property type="term" value="F:DNA binding"/>
    <property type="evidence" value="ECO:0007669"/>
    <property type="project" value="UniProtKB-KW"/>
</dbReference>
<dbReference type="InterPro" id="IPR032284">
    <property type="entry name" value="RecQ_Zn-bd"/>
</dbReference>
<dbReference type="FunFam" id="3.40.50.300:FF:000296">
    <property type="entry name" value="ATP-dependent DNA helicase RecQ"/>
    <property type="match status" value="1"/>
</dbReference>
<keyword evidence="7 18" id="KW-0347">Helicase</keyword>
<dbReference type="GO" id="GO:0030894">
    <property type="term" value="C:replisome"/>
    <property type="evidence" value="ECO:0007669"/>
    <property type="project" value="TreeGrafter"/>
</dbReference>
<sequence length="764" mass="85357">MTAHGVGGPLFSLATRHTGCASAASGTFTAVPDSEDIIAEDDSSTSVADATSAPIHDAREALRKHFGFRAFLDGQEAVIAATLSGQDVMIIMPTGGGKSLCYQLPAMVMNGVTVVVSPLIALMKDQVDALQNRGIPATLINSTLSFDEQKDRINALRRGEYKLVYVAPERFRSNMFVETMRQVDIALFAVDEAHCLSQWGHDFRPDYLRLGDALERLGRPQVLALTATATPEVRSDIQNTLKLRDPHISVRGFSRPNLSLHITHTEKNKDKYERLRDIVQHWKKGIVYCSTRKKVEEIAALFDEWRIKAIAYHGGMDDKGREEAQNRFLQRKVEVAVATNAFGMGIDRSDVRFVVHYDVPGSIEAYYQEAGRAGRDGEPSHCELLFNYADTRTQEFFIEGNNPTYDTIRDVYQALLNDADNAHEVHATIEDITDRAGVKNSMAVSSALSMLGRQGYIERFDIPGKRMRGTRLLQPKVLARGLQIDKVALAEKDRRDRSKLKSMVELCYADRCRQQVILEYFGEKHAGTCGNCDACKRGGLKATVRVGTSEEVEVLRKALSGVARMSMRESDGTWTPRFGRGRIVAMLIGSKSREVVDSGLDELSTYGILKNVGTAGVNQLFKEMEKQGMVETTMESDYPLLRLTDKGAEVMRKGGSIRMQWPDLTKRVEMTKKGPSGGDDDEELVAKELGFDEKLFDKLKKKRLEISQRESIPPYIIFNNSTLEFFTRLKPRTQTAALKIRGVGELKAMRWLPEFLEVIKGHEG</sequence>
<dbReference type="InterPro" id="IPR027417">
    <property type="entry name" value="P-loop_NTPase"/>
</dbReference>
<keyword evidence="6" id="KW-0378">Hydrolase</keyword>
<evidence type="ECO:0000313" key="18">
    <source>
        <dbReference type="EMBL" id="RBP39680.1"/>
    </source>
</evidence>
<dbReference type="SMART" id="SM00487">
    <property type="entry name" value="DEXDc"/>
    <property type="match status" value="1"/>
</dbReference>
<evidence type="ECO:0000256" key="7">
    <source>
        <dbReference type="ARBA" id="ARBA00022806"/>
    </source>
</evidence>
<evidence type="ECO:0000256" key="14">
    <source>
        <dbReference type="ARBA" id="ARBA00044550"/>
    </source>
</evidence>
<dbReference type="InterPro" id="IPR001650">
    <property type="entry name" value="Helicase_C-like"/>
</dbReference>
<evidence type="ECO:0000259" key="16">
    <source>
        <dbReference type="PROSITE" id="PS51192"/>
    </source>
</evidence>
<evidence type="ECO:0000313" key="19">
    <source>
        <dbReference type="Proteomes" id="UP000253426"/>
    </source>
</evidence>
<feature type="domain" description="HRDC" evidence="15">
    <location>
        <begin position="689"/>
        <end position="764"/>
    </location>
</feature>
<evidence type="ECO:0000256" key="6">
    <source>
        <dbReference type="ARBA" id="ARBA00022801"/>
    </source>
</evidence>
<reference evidence="18 19" key="1">
    <citation type="submission" date="2018-06" db="EMBL/GenBank/DDBJ databases">
        <title>Genomic Encyclopedia of Type Strains, Phase IV (KMG-IV): sequencing the most valuable type-strain genomes for metagenomic binning, comparative biology and taxonomic classification.</title>
        <authorList>
            <person name="Goeker M."/>
        </authorList>
    </citation>
    <scope>NUCLEOTIDE SEQUENCE [LARGE SCALE GENOMIC DNA]</scope>
    <source>
        <strain evidence="18 19">DSM 25532</strain>
    </source>
</reference>
<dbReference type="PROSITE" id="PS50967">
    <property type="entry name" value="HRDC"/>
    <property type="match status" value="1"/>
</dbReference>
<feature type="domain" description="Helicase C-terminal" evidence="17">
    <location>
        <begin position="274"/>
        <end position="416"/>
    </location>
</feature>
<dbReference type="EMBL" id="QNRR01000009">
    <property type="protein sequence ID" value="RBP39680.1"/>
    <property type="molecule type" value="Genomic_DNA"/>
</dbReference>
<dbReference type="GO" id="GO:0006281">
    <property type="term" value="P:DNA repair"/>
    <property type="evidence" value="ECO:0007669"/>
    <property type="project" value="InterPro"/>
</dbReference>
<keyword evidence="10" id="KW-0413">Isomerase</keyword>